<accession>A0ABU9GFT1</accession>
<reference evidence="1 2" key="1">
    <citation type="submission" date="2024-02" db="EMBL/GenBank/DDBJ databases">
        <title>Bacteria isolated from the canopy kelp, Nereocystis luetkeana.</title>
        <authorList>
            <person name="Pfister C.A."/>
            <person name="Younker I.T."/>
            <person name="Light S.H."/>
        </authorList>
    </citation>
    <scope>NUCLEOTIDE SEQUENCE [LARGE SCALE GENOMIC DNA]</scope>
    <source>
        <strain evidence="1 2">TI.5.07</strain>
    </source>
</reference>
<keyword evidence="2" id="KW-1185">Reference proteome</keyword>
<name>A0ABU9GFT1_COBMA</name>
<sequence>MTVFETSCVLLYGYLLAWQWPLTNEVLGMLLMPGGVTWILRAEQHVSGPRQIAQGVPVAGPEK</sequence>
<gene>
    <name evidence="1" type="ORF">V6243_03270</name>
</gene>
<organism evidence="1 2">
    <name type="scientific">Cobetia marina</name>
    <name type="common">Deleya marina</name>
    <dbReference type="NCBI Taxonomy" id="28258"/>
    <lineage>
        <taxon>Bacteria</taxon>
        <taxon>Pseudomonadati</taxon>
        <taxon>Pseudomonadota</taxon>
        <taxon>Gammaproteobacteria</taxon>
        <taxon>Oceanospirillales</taxon>
        <taxon>Halomonadaceae</taxon>
        <taxon>Cobetia</taxon>
    </lineage>
</organism>
<comment type="caution">
    <text evidence="1">The sequence shown here is derived from an EMBL/GenBank/DDBJ whole genome shotgun (WGS) entry which is preliminary data.</text>
</comment>
<dbReference type="RefSeq" id="WP_341541831.1">
    <property type="nucleotide sequence ID" value="NZ_JBAKAP010000003.1"/>
</dbReference>
<proteinExistence type="predicted"/>
<evidence type="ECO:0000313" key="2">
    <source>
        <dbReference type="Proteomes" id="UP001378242"/>
    </source>
</evidence>
<dbReference type="EMBL" id="JBAKAP010000003">
    <property type="protein sequence ID" value="MEL0615837.1"/>
    <property type="molecule type" value="Genomic_DNA"/>
</dbReference>
<evidence type="ECO:0000313" key="1">
    <source>
        <dbReference type="EMBL" id="MEL0615837.1"/>
    </source>
</evidence>
<dbReference type="Proteomes" id="UP001378242">
    <property type="component" value="Unassembled WGS sequence"/>
</dbReference>
<protein>
    <submittedName>
        <fullName evidence="1">Uncharacterized protein</fullName>
    </submittedName>
</protein>